<dbReference type="Proteomes" id="UP000628854">
    <property type="component" value="Unassembled WGS sequence"/>
</dbReference>
<dbReference type="Gene3D" id="1.10.3680.10">
    <property type="entry name" value="TerB-like"/>
    <property type="match status" value="1"/>
</dbReference>
<feature type="domain" description="Co-chaperone DjlA N-terminal" evidence="1">
    <location>
        <begin position="46"/>
        <end position="160"/>
    </location>
</feature>
<name>A0ABQ1JNB0_9PROT</name>
<dbReference type="EMBL" id="BMKF01000002">
    <property type="protein sequence ID" value="GGB70703.1"/>
    <property type="molecule type" value="Genomic_DNA"/>
</dbReference>
<evidence type="ECO:0000313" key="3">
    <source>
        <dbReference type="Proteomes" id="UP000628854"/>
    </source>
</evidence>
<sequence>MARPQKRKPYMKRWSRNLGETKMLDALRRLFSRRPGPVNRDIDPQVAAAALLVQAALVDGVYANLESDQIAEILLDSLGLDADRVDEVLEQGEELAEEATGAHEFTHQVKKLPLLERVRVIEGLYLVSMADGAACKFEEAFIRHVASLLHVDDIRRAQARRRAESRQPR</sequence>
<proteinExistence type="predicted"/>
<reference evidence="3" key="1">
    <citation type="journal article" date="2019" name="Int. J. Syst. Evol. Microbiol.">
        <title>The Global Catalogue of Microorganisms (GCM) 10K type strain sequencing project: providing services to taxonomists for standard genome sequencing and annotation.</title>
        <authorList>
            <consortium name="The Broad Institute Genomics Platform"/>
            <consortium name="The Broad Institute Genome Sequencing Center for Infectious Disease"/>
            <person name="Wu L."/>
            <person name="Ma J."/>
        </authorList>
    </citation>
    <scope>NUCLEOTIDE SEQUENCE [LARGE SCALE GENOMIC DNA]</scope>
    <source>
        <strain evidence="3">CGMCC 1.15928</strain>
    </source>
</reference>
<dbReference type="InterPro" id="IPR029024">
    <property type="entry name" value="TerB-like"/>
</dbReference>
<keyword evidence="3" id="KW-1185">Reference proteome</keyword>
<gene>
    <name evidence="2" type="ORF">GCM10011503_19250</name>
</gene>
<accession>A0ABQ1JNB0</accession>
<dbReference type="SUPFAM" id="SSF158682">
    <property type="entry name" value="TerB-like"/>
    <property type="match status" value="1"/>
</dbReference>
<evidence type="ECO:0000313" key="2">
    <source>
        <dbReference type="EMBL" id="GGB70703.1"/>
    </source>
</evidence>
<organism evidence="2 3">
    <name type="scientific">Henriciella pelagia</name>
    <dbReference type="NCBI Taxonomy" id="1977912"/>
    <lineage>
        <taxon>Bacteria</taxon>
        <taxon>Pseudomonadati</taxon>
        <taxon>Pseudomonadota</taxon>
        <taxon>Alphaproteobacteria</taxon>
        <taxon>Hyphomonadales</taxon>
        <taxon>Hyphomonadaceae</taxon>
        <taxon>Henriciella</taxon>
    </lineage>
</organism>
<evidence type="ECO:0000259" key="1">
    <source>
        <dbReference type="Pfam" id="PF05099"/>
    </source>
</evidence>
<dbReference type="CDD" id="cd07313">
    <property type="entry name" value="terB_like_2"/>
    <property type="match status" value="1"/>
</dbReference>
<dbReference type="InterPro" id="IPR007791">
    <property type="entry name" value="DjlA_N"/>
</dbReference>
<comment type="caution">
    <text evidence="2">The sequence shown here is derived from an EMBL/GenBank/DDBJ whole genome shotgun (WGS) entry which is preliminary data.</text>
</comment>
<protein>
    <recommendedName>
        <fullName evidence="1">Co-chaperone DjlA N-terminal domain-containing protein</fullName>
    </recommendedName>
</protein>
<dbReference type="Pfam" id="PF05099">
    <property type="entry name" value="TerB"/>
    <property type="match status" value="1"/>
</dbReference>